<accession>A0A0G0GRN2</accession>
<evidence type="ECO:0000313" key="2">
    <source>
        <dbReference type="Proteomes" id="UP000034701"/>
    </source>
</evidence>
<reference evidence="1 2" key="1">
    <citation type="journal article" date="2015" name="Nature">
        <title>rRNA introns, odd ribosomes, and small enigmatic genomes across a large radiation of phyla.</title>
        <authorList>
            <person name="Brown C.T."/>
            <person name="Hug L.A."/>
            <person name="Thomas B.C."/>
            <person name="Sharon I."/>
            <person name="Castelle C.J."/>
            <person name="Singh A."/>
            <person name="Wilkins M.J."/>
            <person name="Williams K.H."/>
            <person name="Banfield J.F."/>
        </authorList>
    </citation>
    <scope>NUCLEOTIDE SEQUENCE [LARGE SCALE GENOMIC DNA]</scope>
</reference>
<feature type="non-terminal residue" evidence="1">
    <location>
        <position position="1"/>
    </location>
</feature>
<dbReference type="AlphaFoldDB" id="A0A0G0GRN2"/>
<dbReference type="EMBL" id="LBTA01000008">
    <property type="protein sequence ID" value="KKQ33723.1"/>
    <property type="molecule type" value="Genomic_DNA"/>
</dbReference>
<proteinExistence type="predicted"/>
<protein>
    <submittedName>
        <fullName evidence="1">Peptide chain release factor</fullName>
    </submittedName>
</protein>
<sequence>YNFSQDRVTDHRIKKSWHNLPKIMEGGIEEIIKDIDFGVMRDEKMLDN</sequence>
<dbReference type="Gene3D" id="3.30.70.1660">
    <property type="match status" value="1"/>
</dbReference>
<organism evidence="1 2">
    <name type="scientific">Candidatus Nomurabacteria bacterium GW2011_GWA1_37_20</name>
    <dbReference type="NCBI Taxonomy" id="1618729"/>
    <lineage>
        <taxon>Bacteria</taxon>
        <taxon>Candidatus Nomuraibacteriota</taxon>
    </lineage>
</organism>
<dbReference type="InterPro" id="IPR045853">
    <property type="entry name" value="Pep_chain_release_fac_I_sf"/>
</dbReference>
<gene>
    <name evidence="1" type="ORF">US45_C0008G0018</name>
</gene>
<dbReference type="Proteomes" id="UP000034701">
    <property type="component" value="Unassembled WGS sequence"/>
</dbReference>
<name>A0A0G0GRN2_9BACT</name>
<comment type="caution">
    <text evidence="1">The sequence shown here is derived from an EMBL/GenBank/DDBJ whole genome shotgun (WGS) entry which is preliminary data.</text>
</comment>
<dbReference type="SUPFAM" id="SSF75620">
    <property type="entry name" value="Release factor"/>
    <property type="match status" value="1"/>
</dbReference>
<evidence type="ECO:0000313" key="1">
    <source>
        <dbReference type="EMBL" id="KKQ33723.1"/>
    </source>
</evidence>